<dbReference type="OrthoDB" id="5342349at2"/>
<dbReference type="STRING" id="69960.SAMN05421720_11470"/>
<organism evidence="10 11">
    <name type="scientific">Rhodospira trueperi</name>
    <dbReference type="NCBI Taxonomy" id="69960"/>
    <lineage>
        <taxon>Bacteria</taxon>
        <taxon>Pseudomonadati</taxon>
        <taxon>Pseudomonadota</taxon>
        <taxon>Alphaproteobacteria</taxon>
        <taxon>Rhodospirillales</taxon>
        <taxon>Rhodospirillaceae</taxon>
        <taxon>Rhodospira</taxon>
    </lineage>
</organism>
<feature type="transmembrane region" description="Helical" evidence="9">
    <location>
        <begin position="55"/>
        <end position="73"/>
    </location>
</feature>
<keyword evidence="5 9" id="KW-0812">Transmembrane</keyword>
<dbReference type="EMBL" id="FNAP01000014">
    <property type="protein sequence ID" value="SDE86726.1"/>
    <property type="molecule type" value="Genomic_DNA"/>
</dbReference>
<dbReference type="Pfam" id="PF04143">
    <property type="entry name" value="Sulf_transp"/>
    <property type="match status" value="1"/>
</dbReference>
<evidence type="ECO:0000256" key="1">
    <source>
        <dbReference type="ARBA" id="ARBA00004429"/>
    </source>
</evidence>
<evidence type="ECO:0000256" key="3">
    <source>
        <dbReference type="ARBA" id="ARBA00022475"/>
    </source>
</evidence>
<evidence type="ECO:0000256" key="2">
    <source>
        <dbReference type="ARBA" id="ARBA00022448"/>
    </source>
</evidence>
<keyword evidence="7 9" id="KW-0472">Membrane</keyword>
<dbReference type="RefSeq" id="WP_092787666.1">
    <property type="nucleotide sequence ID" value="NZ_FNAP01000014.1"/>
</dbReference>
<feature type="transmembrane region" description="Helical" evidence="9">
    <location>
        <begin position="321"/>
        <end position="345"/>
    </location>
</feature>
<feature type="transmembrane region" description="Helical" evidence="9">
    <location>
        <begin position="166"/>
        <end position="192"/>
    </location>
</feature>
<feature type="transmembrane region" description="Helical" evidence="9">
    <location>
        <begin position="13"/>
        <end position="31"/>
    </location>
</feature>
<accession>A0A1G7GF29</accession>
<gene>
    <name evidence="10" type="ORF">SAMN05421720_11470</name>
</gene>
<feature type="transmembrane region" description="Helical" evidence="9">
    <location>
        <begin position="244"/>
        <end position="273"/>
    </location>
</feature>
<dbReference type="AlphaFoldDB" id="A0A1G7GF29"/>
<name>A0A1G7GF29_9PROT</name>
<evidence type="ECO:0000256" key="5">
    <source>
        <dbReference type="ARBA" id="ARBA00022692"/>
    </source>
</evidence>
<dbReference type="PANTHER" id="PTHR30574:SF1">
    <property type="entry name" value="SULPHUR TRANSPORT DOMAIN-CONTAINING PROTEIN"/>
    <property type="match status" value="1"/>
</dbReference>
<protein>
    <submittedName>
        <fullName evidence="10">Sulphur transport</fullName>
    </submittedName>
</protein>
<evidence type="ECO:0000313" key="11">
    <source>
        <dbReference type="Proteomes" id="UP000199412"/>
    </source>
</evidence>
<dbReference type="PANTHER" id="PTHR30574">
    <property type="entry name" value="INNER MEMBRANE PROTEIN YEDE"/>
    <property type="match status" value="1"/>
</dbReference>
<dbReference type="GO" id="GO:0005886">
    <property type="term" value="C:plasma membrane"/>
    <property type="evidence" value="ECO:0007669"/>
    <property type="project" value="UniProtKB-SubCell"/>
</dbReference>
<evidence type="ECO:0000256" key="6">
    <source>
        <dbReference type="ARBA" id="ARBA00022989"/>
    </source>
</evidence>
<keyword evidence="11" id="KW-1185">Reference proteome</keyword>
<sequence length="360" mass="36556">MDMTWAIDPLGEPVTFVSVGLLAGMLFGVCAQRSRFCMRAAVVELSRGTGVNRTAVWMIAFAGAVLGTQGLAWSGMLEVSEARQLASAGSLSGAIIGGLMFGAGMILTRGCPGRLLVLAANGNLRALLAGLVFAVVAQASLRGVLAPVRESLAGLWVVNDPSVQNALTVLGLGPNWGVVLAGVFMAGAILVAMRARLSAWAWIGGVGVGAAVALGWLLTYSLSLQAFDPVTVESLSFTGPSADMLMLLLSPGAVGLDFDTGMIPGVVLGSFLAALLGREIKLESFTAGYSVPRYIIGAVLLAFGGMLAGGCAIGAGVSGGAVFALTAWTALVFMSLGAAVTDLIVDRRRRPAADGAVAVG</sequence>
<evidence type="ECO:0000256" key="7">
    <source>
        <dbReference type="ARBA" id="ARBA00023136"/>
    </source>
</evidence>
<reference evidence="10 11" key="1">
    <citation type="submission" date="2016-10" db="EMBL/GenBank/DDBJ databases">
        <authorList>
            <person name="de Groot N.N."/>
        </authorList>
    </citation>
    <scope>NUCLEOTIDE SEQUENCE [LARGE SCALE GENOMIC DNA]</scope>
    <source>
        <strain evidence="10 11">ATCC 700224</strain>
    </source>
</reference>
<evidence type="ECO:0000313" key="10">
    <source>
        <dbReference type="EMBL" id="SDE86726.1"/>
    </source>
</evidence>
<keyword evidence="6 9" id="KW-1133">Transmembrane helix</keyword>
<dbReference type="Proteomes" id="UP000199412">
    <property type="component" value="Unassembled WGS sequence"/>
</dbReference>
<evidence type="ECO:0000256" key="4">
    <source>
        <dbReference type="ARBA" id="ARBA00022519"/>
    </source>
</evidence>
<feature type="transmembrane region" description="Helical" evidence="9">
    <location>
        <begin position="294"/>
        <end position="315"/>
    </location>
</feature>
<keyword evidence="3" id="KW-1003">Cell membrane</keyword>
<proteinExistence type="inferred from homology"/>
<evidence type="ECO:0000256" key="8">
    <source>
        <dbReference type="ARBA" id="ARBA00035655"/>
    </source>
</evidence>
<keyword evidence="4" id="KW-0997">Cell inner membrane</keyword>
<keyword evidence="2" id="KW-0813">Transport</keyword>
<evidence type="ECO:0000256" key="9">
    <source>
        <dbReference type="SAM" id="Phobius"/>
    </source>
</evidence>
<dbReference type="InterPro" id="IPR007272">
    <property type="entry name" value="Sulf_transp_TsuA/YedE"/>
</dbReference>
<feature type="transmembrane region" description="Helical" evidence="9">
    <location>
        <begin position="85"/>
        <end position="107"/>
    </location>
</feature>
<feature type="transmembrane region" description="Helical" evidence="9">
    <location>
        <begin position="199"/>
        <end position="224"/>
    </location>
</feature>
<comment type="similarity">
    <text evidence="8">Belongs to the TsuA/YedE (TC 9.B.102) family.</text>
</comment>
<comment type="subcellular location">
    <subcellularLocation>
        <location evidence="1">Cell inner membrane</location>
        <topology evidence="1">Multi-pass membrane protein</topology>
    </subcellularLocation>
</comment>